<dbReference type="InterPro" id="IPR032563">
    <property type="entry name" value="DAMP1_SANT-like"/>
</dbReference>
<dbReference type="Pfam" id="PF13850">
    <property type="entry name" value="ERGIC_N"/>
    <property type="match status" value="1"/>
</dbReference>
<evidence type="ECO:0000256" key="6">
    <source>
        <dbReference type="ARBA" id="ARBA00023163"/>
    </source>
</evidence>
<evidence type="ECO:0000259" key="13">
    <source>
        <dbReference type="Pfam" id="PF13850"/>
    </source>
</evidence>
<evidence type="ECO:0000259" key="14">
    <source>
        <dbReference type="Pfam" id="PF16282"/>
    </source>
</evidence>
<comment type="caution">
    <text evidence="15">The sequence shown here is derived from an EMBL/GenBank/DDBJ whole genome shotgun (WGS) entry which is preliminary data.</text>
</comment>
<dbReference type="Pfam" id="PF07970">
    <property type="entry name" value="COPIIcoated_ERV"/>
    <property type="match status" value="1"/>
</dbReference>
<dbReference type="GO" id="GO:0003714">
    <property type="term" value="F:transcription corepressor activity"/>
    <property type="evidence" value="ECO:0007669"/>
    <property type="project" value="TreeGrafter"/>
</dbReference>
<dbReference type="OrthoDB" id="19740at2759"/>
<feature type="domain" description="DAMP1 SANT/Myb-like" evidence="14">
    <location>
        <begin position="460"/>
        <end position="538"/>
    </location>
</feature>
<dbReference type="GO" id="GO:0000122">
    <property type="term" value="P:negative regulation of transcription by RNA polymerase II"/>
    <property type="evidence" value="ECO:0007669"/>
    <property type="project" value="TreeGrafter"/>
</dbReference>
<proteinExistence type="inferred from homology"/>
<keyword evidence="10" id="KW-0812">Transmembrane</keyword>
<evidence type="ECO:0000256" key="8">
    <source>
        <dbReference type="ARBA" id="ARBA00067416"/>
    </source>
</evidence>
<dbReference type="GO" id="GO:0035267">
    <property type="term" value="C:NuA4 histone acetyltransferase complex"/>
    <property type="evidence" value="ECO:0007669"/>
    <property type="project" value="InterPro"/>
</dbReference>
<dbReference type="EMBL" id="LBMM01007007">
    <property type="protein sequence ID" value="KMQ90124.1"/>
    <property type="molecule type" value="Genomic_DNA"/>
</dbReference>
<feature type="compositionally biased region" description="Basic and acidic residues" evidence="9">
    <location>
        <begin position="591"/>
        <end position="600"/>
    </location>
</feature>
<dbReference type="InterPro" id="IPR039542">
    <property type="entry name" value="Erv_N"/>
</dbReference>
<evidence type="ECO:0000259" key="12">
    <source>
        <dbReference type="Pfam" id="PF07970"/>
    </source>
</evidence>
<evidence type="ECO:0000313" key="15">
    <source>
        <dbReference type="EMBL" id="KMQ90124.1"/>
    </source>
</evidence>
<dbReference type="FunFam" id="1.10.10.60:FF:000087">
    <property type="entry name" value="DNA methyltransferase 1-associated protein 1"/>
    <property type="match status" value="1"/>
</dbReference>
<keyword evidence="6" id="KW-0804">Transcription</keyword>
<evidence type="ECO:0000256" key="3">
    <source>
        <dbReference type="ARBA" id="ARBA00005648"/>
    </source>
</evidence>
<evidence type="ECO:0000256" key="2">
    <source>
        <dbReference type="ARBA" id="ARBA00004457"/>
    </source>
</evidence>
<keyword evidence="4" id="KW-0156">Chromatin regulator</keyword>
<dbReference type="InterPro" id="IPR012936">
    <property type="entry name" value="Erv_C"/>
</dbReference>
<evidence type="ECO:0000256" key="7">
    <source>
        <dbReference type="ARBA" id="ARBA00023242"/>
    </source>
</evidence>
<evidence type="ECO:0000256" key="9">
    <source>
        <dbReference type="SAM" id="MobiDB-lite"/>
    </source>
</evidence>
<accession>A0A0J7KIQ1</accession>
<comment type="similarity">
    <text evidence="3">Belongs to the ERGIC family.</text>
</comment>
<keyword evidence="10" id="KW-1133">Transmembrane helix</keyword>
<evidence type="ECO:0000256" key="10">
    <source>
        <dbReference type="SAM" id="Phobius"/>
    </source>
</evidence>
<feature type="domain" description="Endoplasmic reticulum vesicle transporter C-terminal" evidence="12">
    <location>
        <begin position="168"/>
        <end position="328"/>
    </location>
</feature>
<dbReference type="PANTHER" id="PTHR12855">
    <property type="entry name" value="DNA METHYLTRANSFERASE 1-ASSOCIATED PROTEIN 1 FAMILY MEMBER"/>
    <property type="match status" value="1"/>
</dbReference>
<protein>
    <recommendedName>
        <fullName evidence="8">DNA methyltransferase 1-associated protein 1</fullName>
    </recommendedName>
</protein>
<dbReference type="Pfam" id="PF05499">
    <property type="entry name" value="DMAP1"/>
    <property type="match status" value="1"/>
</dbReference>
<keyword evidence="7" id="KW-0539">Nucleus</keyword>
<dbReference type="InterPro" id="IPR008468">
    <property type="entry name" value="DMAP1"/>
</dbReference>
<name>A0A0J7KIQ1_LASNI</name>
<keyword evidence="5" id="KW-0805">Transcription regulation</keyword>
<comment type="subcellular location">
    <subcellularLocation>
        <location evidence="2">Endoplasmic reticulum-Golgi intermediate compartment membrane</location>
        <topology evidence="2">Multi-pass membrane protein</topology>
    </subcellularLocation>
    <subcellularLocation>
        <location evidence="1">Nucleus</location>
    </subcellularLocation>
</comment>
<dbReference type="GO" id="GO:0006338">
    <property type="term" value="P:chromatin remodeling"/>
    <property type="evidence" value="ECO:0007669"/>
    <property type="project" value="InterPro"/>
</dbReference>
<feature type="transmembrane region" description="Helical" evidence="10">
    <location>
        <begin position="35"/>
        <end position="55"/>
    </location>
</feature>
<keyword evidence="10" id="KW-0472">Membrane</keyword>
<evidence type="ECO:0000259" key="11">
    <source>
        <dbReference type="Pfam" id="PF05499"/>
    </source>
</evidence>
<dbReference type="GO" id="GO:0006281">
    <property type="term" value="P:DNA repair"/>
    <property type="evidence" value="ECO:0007669"/>
    <property type="project" value="InterPro"/>
</dbReference>
<feature type="compositionally biased region" description="Basic and acidic residues" evidence="9">
    <location>
        <begin position="610"/>
        <end position="620"/>
    </location>
</feature>
<dbReference type="GO" id="GO:0008168">
    <property type="term" value="F:methyltransferase activity"/>
    <property type="evidence" value="ECO:0007669"/>
    <property type="project" value="UniProtKB-KW"/>
</dbReference>
<dbReference type="AlphaFoldDB" id="A0A0J7KIQ1"/>
<keyword evidence="15" id="KW-0808">Transferase</keyword>
<dbReference type="Pfam" id="PF16282">
    <property type="entry name" value="SANT_DAMP1_like"/>
    <property type="match status" value="1"/>
</dbReference>
<evidence type="ECO:0000256" key="5">
    <source>
        <dbReference type="ARBA" id="ARBA00023015"/>
    </source>
</evidence>
<sequence length="752" mass="86972">MLRRRHVNVKTVKELDAFPKVPELYVDKTAMGGTFSIFTIFIIAYLVIAETSYYLDSRLQFKFEPDTEIDAKLQINIDITVAMPCGRIGADVLDSTNQNMLSYDSLEEEDTWWELTPEQRAHFEALKHMNSYLREEYHAIHELLWKSNQVILYSEMPMRSYKPDYAPNACRVHGSVNVNKVAGNFHITAGKSLSLPRGHIHISAFMTDQDYNFTHRINRFSFGGPSPGIVHPLEGDEKVADNNMMLYQYFVEVVPTDIRTLLSTSKTYQYSVKDHQRPIDHHKGSHGIPGIFFKYDMSALKIKVTQERDTIFQFLVKLCATVGGIFVTSVSRSKNITSNQAARMADVRDILDIEVPTTTELTKESILGSDKKNRKRYDYNKVPKRPEGMHREVFALLCKDNNDVPPLFPTDTAKGYKQVRAKLGMKKVRPWKWTPFTNPARTDGAVFHHWRRVADSGKEYPFAKFNKKVPIPTYTNAEYVQHLVTNGWSRAETDHLFDLCRKFDLRFIIIKDRWDRTKFLARSVEDLKERYYQVCAALTKAKSHSDKVYTFDAEHEKRRKEQLKKLFERTPEQVDEEQTLLAELRKIEQRKKERDRKTQDLQKLITAADHQADPRKSERKSSKKSSSSSRNRPNKTDTSHAVESAGIKFPDFKNSGVTLRSQRIKLPSSLGQKKMKGIEQMLNELNLELNPPPTEQICQQFNELRSDIVLHYELRSALSTCDYELQSLRHQYEALAPGKVVKCNILNGYCSF</sequence>
<keyword evidence="16" id="KW-1185">Reference proteome</keyword>
<dbReference type="GO" id="GO:0032259">
    <property type="term" value="P:methylation"/>
    <property type="evidence" value="ECO:0007669"/>
    <property type="project" value="UniProtKB-KW"/>
</dbReference>
<organism evidence="15 16">
    <name type="scientific">Lasius niger</name>
    <name type="common">Black garden ant</name>
    <dbReference type="NCBI Taxonomy" id="67767"/>
    <lineage>
        <taxon>Eukaryota</taxon>
        <taxon>Metazoa</taxon>
        <taxon>Ecdysozoa</taxon>
        <taxon>Arthropoda</taxon>
        <taxon>Hexapoda</taxon>
        <taxon>Insecta</taxon>
        <taxon>Pterygota</taxon>
        <taxon>Neoptera</taxon>
        <taxon>Endopterygota</taxon>
        <taxon>Hymenoptera</taxon>
        <taxon>Apocrita</taxon>
        <taxon>Aculeata</taxon>
        <taxon>Formicoidea</taxon>
        <taxon>Formicidae</taxon>
        <taxon>Formicinae</taxon>
        <taxon>Lasius</taxon>
        <taxon>Lasius</taxon>
    </lineage>
</organism>
<evidence type="ECO:0000313" key="16">
    <source>
        <dbReference type="Proteomes" id="UP000036403"/>
    </source>
</evidence>
<dbReference type="PaxDb" id="67767-A0A0J7KIQ1"/>
<feature type="domain" description="Endoplasmic reticulum vesicle transporter N-terminal" evidence="13">
    <location>
        <begin position="12"/>
        <end position="100"/>
    </location>
</feature>
<dbReference type="PANTHER" id="PTHR12855:SF10">
    <property type="entry name" value="DNA METHYLTRANSFERASE 1-ASSOCIATED PROTEIN 1"/>
    <property type="match status" value="1"/>
</dbReference>
<reference evidence="15 16" key="1">
    <citation type="submission" date="2015-04" db="EMBL/GenBank/DDBJ databases">
        <title>Lasius niger genome sequencing.</title>
        <authorList>
            <person name="Konorov E.A."/>
            <person name="Nikitin M.A."/>
            <person name="Kirill M.V."/>
            <person name="Chang P."/>
        </authorList>
    </citation>
    <scope>NUCLEOTIDE SEQUENCE [LARGE SCALE GENOMIC DNA]</scope>
    <source>
        <tissue evidence="15">Whole</tissue>
    </source>
</reference>
<feature type="domain" description="DNA methyltransferase 1-associated 1" evidence="11">
    <location>
        <begin position="576"/>
        <end position="740"/>
    </location>
</feature>
<keyword evidence="15" id="KW-0489">Methyltransferase</keyword>
<gene>
    <name evidence="15" type="ORF">RF55_10153</name>
</gene>
<evidence type="ECO:0000256" key="4">
    <source>
        <dbReference type="ARBA" id="ARBA00022853"/>
    </source>
</evidence>
<dbReference type="Proteomes" id="UP000036403">
    <property type="component" value="Unassembled WGS sequence"/>
</dbReference>
<dbReference type="GO" id="GO:0000812">
    <property type="term" value="C:Swr1 complex"/>
    <property type="evidence" value="ECO:0007669"/>
    <property type="project" value="TreeGrafter"/>
</dbReference>
<dbReference type="GO" id="GO:0033116">
    <property type="term" value="C:endoplasmic reticulum-Golgi intermediate compartment membrane"/>
    <property type="evidence" value="ECO:0007669"/>
    <property type="project" value="UniProtKB-SubCell"/>
</dbReference>
<dbReference type="STRING" id="67767.A0A0J7KIQ1"/>
<dbReference type="Gene3D" id="1.10.10.60">
    <property type="entry name" value="Homeodomain-like"/>
    <property type="match status" value="1"/>
</dbReference>
<dbReference type="InterPro" id="IPR027109">
    <property type="entry name" value="Swc4/Dmap1"/>
</dbReference>
<feature type="region of interest" description="Disordered" evidence="9">
    <location>
        <begin position="591"/>
        <end position="647"/>
    </location>
</feature>
<evidence type="ECO:0000256" key="1">
    <source>
        <dbReference type="ARBA" id="ARBA00004123"/>
    </source>
</evidence>